<dbReference type="InterPro" id="IPR006311">
    <property type="entry name" value="TAT_signal"/>
</dbReference>
<feature type="chain" id="PRO_5012894989" description="DUF1501 domain-containing protein" evidence="1">
    <location>
        <begin position="33"/>
        <end position="428"/>
    </location>
</feature>
<dbReference type="InterPro" id="IPR010869">
    <property type="entry name" value="DUF1501"/>
</dbReference>
<proteinExistence type="predicted"/>
<dbReference type="PANTHER" id="PTHR43737:SF1">
    <property type="entry name" value="DUF1501 DOMAIN-CONTAINING PROTEIN"/>
    <property type="match status" value="1"/>
</dbReference>
<organism evidence="2 3">
    <name type="scientific">Fimbriiglobus ruber</name>
    <dbReference type="NCBI Taxonomy" id="1908690"/>
    <lineage>
        <taxon>Bacteria</taxon>
        <taxon>Pseudomonadati</taxon>
        <taxon>Planctomycetota</taxon>
        <taxon>Planctomycetia</taxon>
        <taxon>Gemmatales</taxon>
        <taxon>Gemmataceae</taxon>
        <taxon>Fimbriiglobus</taxon>
    </lineage>
</organism>
<comment type="caution">
    <text evidence="2">The sequence shown here is derived from an EMBL/GenBank/DDBJ whole genome shotgun (WGS) entry which is preliminary data.</text>
</comment>
<protein>
    <recommendedName>
        <fullName evidence="4">DUF1501 domain-containing protein</fullName>
    </recommendedName>
</protein>
<dbReference type="Gene3D" id="3.40.720.10">
    <property type="entry name" value="Alkaline Phosphatase, subunit A"/>
    <property type="match status" value="1"/>
</dbReference>
<evidence type="ECO:0000313" key="3">
    <source>
        <dbReference type="Proteomes" id="UP000214646"/>
    </source>
</evidence>
<name>A0A225DNZ1_9BACT</name>
<dbReference type="EMBL" id="NIDE01000004">
    <property type="protein sequence ID" value="OWK43031.1"/>
    <property type="molecule type" value="Genomic_DNA"/>
</dbReference>
<keyword evidence="1" id="KW-0732">Signal</keyword>
<evidence type="ECO:0008006" key="4">
    <source>
        <dbReference type="Google" id="ProtNLM"/>
    </source>
</evidence>
<dbReference type="InterPro" id="IPR017850">
    <property type="entry name" value="Alkaline_phosphatase_core_sf"/>
</dbReference>
<sequence length="428" mass="45380">MLTRDFGRRDFLRMSLASAAGAAACPWLPALAAAAGKKPAKACIVLWMSGGPSQTDTWDLKPDHKNGGPTKEIATAASGVRFSEYLPQLAAAAKDLGIVRSMTTKEGEHGRATQLLHTGQLPTDAVAYPALGSLLAKELGDPDHDLPSYVTISPGGLNNVGAGFLGPQFAPLAVSGISDDPNARANLSIDNLKPDRAVGNDDQDIRRKLLEGLQTDFGKRYGGAAAAAHAASYRKAQRMVDTEARGAFRLDEEPAKLREAYGRSRFGQGCLLARRLLERGVSFVEVTLDGWDTHTNNFEAVKGLNGTLDPAFATLLSDLKTRGMLANTLVVWMGEFGRTPIINRTTGRDHFPVAWSTVLAGAGIKGGRAVGSTGKDGMAVTDRPVTVTDFLATVCTAVGVDPEKENHTWDGRPISLVKGGKPIEELVG</sequence>
<gene>
    <name evidence="2" type="ORF">FRUB_02630</name>
</gene>
<evidence type="ECO:0000256" key="1">
    <source>
        <dbReference type="SAM" id="SignalP"/>
    </source>
</evidence>
<dbReference type="PANTHER" id="PTHR43737">
    <property type="entry name" value="BLL7424 PROTEIN"/>
    <property type="match status" value="1"/>
</dbReference>
<dbReference type="SUPFAM" id="SSF53649">
    <property type="entry name" value="Alkaline phosphatase-like"/>
    <property type="match status" value="1"/>
</dbReference>
<dbReference type="PROSITE" id="PS51318">
    <property type="entry name" value="TAT"/>
    <property type="match status" value="1"/>
</dbReference>
<dbReference type="OrthoDB" id="127333at2"/>
<evidence type="ECO:0000313" key="2">
    <source>
        <dbReference type="EMBL" id="OWK43031.1"/>
    </source>
</evidence>
<dbReference type="Pfam" id="PF07394">
    <property type="entry name" value="DUF1501"/>
    <property type="match status" value="1"/>
</dbReference>
<reference evidence="3" key="1">
    <citation type="submission" date="2017-06" db="EMBL/GenBank/DDBJ databases">
        <title>Genome analysis of Fimbriiglobus ruber SP5, the first member of the order Planctomycetales with confirmed chitinolytic capability.</title>
        <authorList>
            <person name="Ravin N.V."/>
            <person name="Rakitin A.L."/>
            <person name="Ivanova A.A."/>
            <person name="Beletsky A.V."/>
            <person name="Kulichevskaya I.S."/>
            <person name="Mardanov A.V."/>
            <person name="Dedysh S.N."/>
        </authorList>
    </citation>
    <scope>NUCLEOTIDE SEQUENCE [LARGE SCALE GENOMIC DNA]</scope>
    <source>
        <strain evidence="3">SP5</strain>
    </source>
</reference>
<dbReference type="Proteomes" id="UP000214646">
    <property type="component" value="Unassembled WGS sequence"/>
</dbReference>
<dbReference type="PROSITE" id="PS51257">
    <property type="entry name" value="PROKAR_LIPOPROTEIN"/>
    <property type="match status" value="1"/>
</dbReference>
<feature type="signal peptide" evidence="1">
    <location>
        <begin position="1"/>
        <end position="32"/>
    </location>
</feature>
<dbReference type="RefSeq" id="WP_088253941.1">
    <property type="nucleotide sequence ID" value="NZ_NIDE01000004.1"/>
</dbReference>
<dbReference type="AlphaFoldDB" id="A0A225DNZ1"/>
<keyword evidence="3" id="KW-1185">Reference proteome</keyword>
<accession>A0A225DNZ1</accession>